<keyword evidence="2" id="KW-1185">Reference proteome</keyword>
<gene>
    <name evidence="1" type="ordered locus">Aazo_2754</name>
</gene>
<accession>D7E0G2</accession>
<dbReference type="eggNOG" id="ENOG503034N">
    <property type="taxonomic scope" value="Bacteria"/>
</dbReference>
<dbReference type="Proteomes" id="UP000001511">
    <property type="component" value="Chromosome"/>
</dbReference>
<sequence length="59" mass="6786">MFEKLVNYQIGIFGFSLEKAIGREKVAWAAKSSPLMDIDNNQSPSFCYFRDKLPYFSGE</sequence>
<dbReference type="OrthoDB" id="283783at2"/>
<name>D7E0G2_NOSA0</name>
<protein>
    <submittedName>
        <fullName evidence="1">Uncharacterized protein</fullName>
    </submittedName>
</protein>
<dbReference type="HOGENOM" id="CLU_2955989_0_0_3"/>
<evidence type="ECO:0000313" key="1">
    <source>
        <dbReference type="EMBL" id="ADI64618.1"/>
    </source>
</evidence>
<evidence type="ECO:0000313" key="2">
    <source>
        <dbReference type="Proteomes" id="UP000001511"/>
    </source>
</evidence>
<proteinExistence type="predicted"/>
<dbReference type="AlphaFoldDB" id="D7E0G2"/>
<reference evidence="1 2" key="1">
    <citation type="journal article" date="2010" name="PLoS ONE">
        <title>Genome erosion in a nitrogen-fixing vertically transmitted endosymbiotic multicellular cyanobacterium.</title>
        <authorList>
            <person name="Ran L."/>
            <person name="Larsson J."/>
            <person name="Vigil-Stenman T."/>
            <person name="Nylander J.A."/>
            <person name="Ininbergs K."/>
            <person name="Zheng W.W."/>
            <person name="Lapidus A."/>
            <person name="Lowry S."/>
            <person name="Haselkorn R."/>
            <person name="Bergman B."/>
        </authorList>
    </citation>
    <scope>NUCLEOTIDE SEQUENCE [LARGE SCALE GENOMIC DNA]</scope>
    <source>
        <strain evidence="1 2">0708</strain>
    </source>
</reference>
<organism evidence="1 2">
    <name type="scientific">Nostoc azollae (strain 0708)</name>
    <name type="common">Anabaena azollae (strain 0708)</name>
    <dbReference type="NCBI Taxonomy" id="551115"/>
    <lineage>
        <taxon>Bacteria</taxon>
        <taxon>Bacillati</taxon>
        <taxon>Cyanobacteriota</taxon>
        <taxon>Cyanophyceae</taxon>
        <taxon>Nostocales</taxon>
        <taxon>Nostocaceae</taxon>
        <taxon>Trichormus</taxon>
    </lineage>
</organism>
<dbReference type="RefSeq" id="WP_013191634.1">
    <property type="nucleotide sequence ID" value="NC_014248.1"/>
</dbReference>
<dbReference type="KEGG" id="naz:Aazo_2754"/>
<dbReference type="EMBL" id="CP002059">
    <property type="protein sequence ID" value="ADI64618.1"/>
    <property type="molecule type" value="Genomic_DNA"/>
</dbReference>